<evidence type="ECO:0008006" key="5">
    <source>
        <dbReference type="Google" id="ProtNLM"/>
    </source>
</evidence>
<feature type="domain" description="DUF3658" evidence="2">
    <location>
        <begin position="232"/>
        <end position="332"/>
    </location>
</feature>
<dbReference type="InterPro" id="IPR022123">
    <property type="entry name" value="DUF3658"/>
</dbReference>
<proteinExistence type="predicted"/>
<dbReference type="RefSeq" id="WP_354471439.1">
    <property type="nucleotide sequence ID" value="NZ_JBEPSB010000005.1"/>
</dbReference>
<evidence type="ECO:0000313" key="4">
    <source>
        <dbReference type="Proteomes" id="UP001549363"/>
    </source>
</evidence>
<organism evidence="3 4">
    <name type="scientific">Lysinibacillus parviboronicapiens</name>
    <dbReference type="NCBI Taxonomy" id="436516"/>
    <lineage>
        <taxon>Bacteria</taxon>
        <taxon>Bacillati</taxon>
        <taxon>Bacillota</taxon>
        <taxon>Bacilli</taxon>
        <taxon>Bacillales</taxon>
        <taxon>Bacillaceae</taxon>
        <taxon>Lysinibacillus</taxon>
    </lineage>
</organism>
<dbReference type="EMBL" id="JBEPSB010000005">
    <property type="protein sequence ID" value="MET4560385.1"/>
    <property type="molecule type" value="Genomic_DNA"/>
</dbReference>
<evidence type="ECO:0000259" key="2">
    <source>
        <dbReference type="Pfam" id="PF12395"/>
    </source>
</evidence>
<comment type="caution">
    <text evidence="3">The sequence shown here is derived from an EMBL/GenBank/DDBJ whole genome shotgun (WGS) entry which is preliminary data.</text>
</comment>
<evidence type="ECO:0000313" key="3">
    <source>
        <dbReference type="EMBL" id="MET4560385.1"/>
    </source>
</evidence>
<accession>A0ABV2PHG3</accession>
<name>A0ABV2PHG3_9BACI</name>
<gene>
    <name evidence="3" type="ORF">ABIA69_001529</name>
</gene>
<feature type="domain" description="DUF1835" evidence="1">
    <location>
        <begin position="60"/>
        <end position="180"/>
    </location>
</feature>
<keyword evidence="4" id="KW-1185">Reference proteome</keyword>
<dbReference type="Proteomes" id="UP001549363">
    <property type="component" value="Unassembled WGS sequence"/>
</dbReference>
<dbReference type="Pfam" id="PF12395">
    <property type="entry name" value="DUF3658"/>
    <property type="match status" value="1"/>
</dbReference>
<protein>
    <recommendedName>
        <fullName evidence="5">DUF1835 domain-containing protein</fullName>
    </recommendedName>
</protein>
<evidence type="ECO:0000259" key="1">
    <source>
        <dbReference type="Pfam" id="PF08874"/>
    </source>
</evidence>
<dbReference type="Pfam" id="PF08874">
    <property type="entry name" value="DUF1835"/>
    <property type="match status" value="1"/>
</dbReference>
<reference evidence="3 4" key="1">
    <citation type="submission" date="2024-06" db="EMBL/GenBank/DDBJ databases">
        <title>Sorghum-associated microbial communities from plants grown in Nebraska, USA.</title>
        <authorList>
            <person name="Schachtman D."/>
        </authorList>
    </citation>
    <scope>NUCLEOTIDE SEQUENCE [LARGE SCALE GENOMIC DNA]</scope>
    <source>
        <strain evidence="3 4">736</strain>
    </source>
</reference>
<sequence length="339" mass="39635">MEKITQLKQAIQRLNEADAKSMLLLLLVNSSLNEEKLQDIRQSILKFGDKPKTRDVQTMHIVFGESPAGSLKAAFRNTDYTNTEDIIMLPTNFSIGPLKDLHKVSGIEARFEWFQERYNSEDDGLQLYKSSMFDIVEKIKNIPPHQHIVIWTCQNAHEQTGLRLVLAMLENKLNPVFVLDTYTAFHEIYTLPHLAEDNYPRSSGEVSSEDLLSFYERYDLRPLQQAKRQILCAEGLRMLADDDYLIRSWEHHELWQNTNEDCDDAFIIACAKRLEKEEGNKKFRKSARLIGEVMGHMEQYRGDEWIEYRLRCLIKQGVFMYKGDLKAMRYYEVRLPDAT</sequence>
<dbReference type="InterPro" id="IPR014973">
    <property type="entry name" value="DUF1835"/>
</dbReference>